<feature type="chain" id="PRO_5020265038" evidence="1">
    <location>
        <begin position="34"/>
        <end position="336"/>
    </location>
</feature>
<dbReference type="SUPFAM" id="SSF51905">
    <property type="entry name" value="FAD/NAD(P)-binding domain"/>
    <property type="match status" value="2"/>
</dbReference>
<evidence type="ECO:0000259" key="2">
    <source>
        <dbReference type="Pfam" id="PF07992"/>
    </source>
</evidence>
<gene>
    <name evidence="4" type="ORF">EV656_10852</name>
</gene>
<dbReference type="OrthoDB" id="9802771at2"/>
<dbReference type="PROSITE" id="PS51318">
    <property type="entry name" value="TAT"/>
    <property type="match status" value="1"/>
</dbReference>
<dbReference type="InterPro" id="IPR023753">
    <property type="entry name" value="FAD/NAD-binding_dom"/>
</dbReference>
<feature type="signal peptide" evidence="1">
    <location>
        <begin position="1"/>
        <end position="33"/>
    </location>
</feature>
<name>A0A4V2SL46_RHOAD</name>
<evidence type="ECO:0000313" key="5">
    <source>
        <dbReference type="Proteomes" id="UP000295733"/>
    </source>
</evidence>
<dbReference type="GO" id="GO:0016491">
    <property type="term" value="F:oxidoreductase activity"/>
    <property type="evidence" value="ECO:0007669"/>
    <property type="project" value="InterPro"/>
</dbReference>
<reference evidence="4 5" key="1">
    <citation type="submission" date="2019-03" db="EMBL/GenBank/DDBJ databases">
        <title>Genomic Encyclopedia of Type Strains, Phase IV (KMG-IV): sequencing the most valuable type-strain genomes for metagenomic binning, comparative biology and taxonomic classification.</title>
        <authorList>
            <person name="Goeker M."/>
        </authorList>
    </citation>
    <scope>NUCLEOTIDE SEQUENCE [LARGE SCALE GENOMIC DNA]</scope>
    <source>
        <strain evidence="4 5">DSM 2781</strain>
    </source>
</reference>
<dbReference type="RefSeq" id="WP_132603859.1">
    <property type="nucleotide sequence ID" value="NZ_NRRP01000049.1"/>
</dbReference>
<feature type="domain" description="Sulfide dehydrogenase [flavocytochrome c] flavoprotein chain central" evidence="3">
    <location>
        <begin position="161"/>
        <end position="273"/>
    </location>
</feature>
<evidence type="ECO:0000256" key="1">
    <source>
        <dbReference type="SAM" id="SignalP"/>
    </source>
</evidence>
<dbReference type="PRINTS" id="PR00368">
    <property type="entry name" value="FADPNR"/>
</dbReference>
<feature type="domain" description="FAD/NAD(P)-binding" evidence="2">
    <location>
        <begin position="34"/>
        <end position="143"/>
    </location>
</feature>
<dbReference type="Pfam" id="PF21706">
    <property type="entry name" value="FCSD_central"/>
    <property type="match status" value="1"/>
</dbReference>
<dbReference type="PANTHER" id="PTHR43755:SF1">
    <property type="entry name" value="FAD-DEPENDENT PYRIDINE NUCLEOTIDE-DISULPHIDE OXIDOREDUCTASE"/>
    <property type="match status" value="1"/>
</dbReference>
<evidence type="ECO:0000313" key="4">
    <source>
        <dbReference type="EMBL" id="TCP22006.1"/>
    </source>
</evidence>
<dbReference type="InterPro" id="IPR036188">
    <property type="entry name" value="FAD/NAD-bd_sf"/>
</dbReference>
<evidence type="ECO:0000259" key="3">
    <source>
        <dbReference type="Pfam" id="PF21706"/>
    </source>
</evidence>
<dbReference type="EMBL" id="SLXL01000008">
    <property type="protein sequence ID" value="TCP22006.1"/>
    <property type="molecule type" value="Genomic_DNA"/>
</dbReference>
<dbReference type="InterPro" id="IPR052541">
    <property type="entry name" value="SQRD"/>
</dbReference>
<dbReference type="AlphaFoldDB" id="A0A4V2SL46"/>
<keyword evidence="5" id="KW-1185">Reference proteome</keyword>
<dbReference type="Gene3D" id="3.50.50.60">
    <property type="entry name" value="FAD/NAD(P)-binding domain"/>
    <property type="match status" value="2"/>
</dbReference>
<accession>A0A4V2SL46</accession>
<proteinExistence type="predicted"/>
<keyword evidence="1" id="KW-0732">Signal</keyword>
<dbReference type="PANTHER" id="PTHR43755">
    <property type="match status" value="1"/>
</dbReference>
<organism evidence="4 5">
    <name type="scientific">Rhodovulum adriaticum</name>
    <name type="common">Rhodopseudomonas adriatica</name>
    <dbReference type="NCBI Taxonomy" id="35804"/>
    <lineage>
        <taxon>Bacteria</taxon>
        <taxon>Pseudomonadati</taxon>
        <taxon>Pseudomonadota</taxon>
        <taxon>Alphaproteobacteria</taxon>
        <taxon>Rhodobacterales</taxon>
        <taxon>Paracoccaceae</taxon>
        <taxon>Rhodovulum</taxon>
    </lineage>
</organism>
<comment type="caution">
    <text evidence="4">The sequence shown here is derived from an EMBL/GenBank/DDBJ whole genome shotgun (WGS) entry which is preliminary data.</text>
</comment>
<dbReference type="InterPro" id="IPR049386">
    <property type="entry name" value="FCSD_central"/>
</dbReference>
<dbReference type="InterPro" id="IPR006311">
    <property type="entry name" value="TAT_signal"/>
</dbReference>
<protein>
    <submittedName>
        <fullName evidence="4">Pyridine nucleotide-disulfide oxidoreductase</fullName>
    </submittedName>
</protein>
<sequence length="336" mass="34661">MQTLNRRRFAGYLAAGAATAIAGWTAAPHAAHAQAVIVGAGPAGAAAALALKGAQPARPVLLVERDPTRMGRTATAAFDKPAAGPGLDALRRAGVQVVLDDVADIDWRAARLELFSGRALPFDQLLLAPGTAARPEPIAGLDAAARHRWPAAWGNAREARRLRAQLAALPAAGHVVLRLPATPGHQAAALNRALHMATWLHHNRPNARFSVLDGGTGTDLAARFHAALDRQGLDIAAKWHSAAQGGTVLAVDAPRGVLDTNAGRLRADVVNFVLPQGAGAIARRAGLVDASDWCPTDARGLSTRRADVAILGDARKSAARTVAGALQSGRAAAALV</sequence>
<dbReference type="Pfam" id="PF07992">
    <property type="entry name" value="Pyr_redox_2"/>
    <property type="match status" value="1"/>
</dbReference>
<dbReference type="Proteomes" id="UP000295733">
    <property type="component" value="Unassembled WGS sequence"/>
</dbReference>